<keyword evidence="3 11" id="KW-0285">Flavoprotein</keyword>
<keyword evidence="6 11" id="KW-0521">NADP</keyword>
<dbReference type="CDD" id="cd06199">
    <property type="entry name" value="SiR"/>
    <property type="match status" value="1"/>
</dbReference>
<dbReference type="Gene3D" id="3.40.50.80">
    <property type="entry name" value="Nucleotide-binding domain of ferredoxin-NADP reductase (FNR) module"/>
    <property type="match status" value="1"/>
</dbReference>
<dbReference type="InterPro" id="IPR039261">
    <property type="entry name" value="FNR_nucleotide-bd"/>
</dbReference>
<dbReference type="InterPro" id="IPR017927">
    <property type="entry name" value="FAD-bd_FR_type"/>
</dbReference>
<dbReference type="PANTHER" id="PTHR19384">
    <property type="entry name" value="NITRIC OXIDE SYNTHASE-RELATED"/>
    <property type="match status" value="1"/>
</dbReference>
<dbReference type="InterPro" id="IPR010199">
    <property type="entry name" value="CysJ"/>
</dbReference>
<keyword evidence="9 11" id="KW-0198">Cysteine biosynthesis</keyword>
<evidence type="ECO:0000256" key="5">
    <source>
        <dbReference type="ARBA" id="ARBA00022827"/>
    </source>
</evidence>
<feature type="binding site" evidence="12">
    <location>
        <position position="560"/>
    </location>
    <ligand>
        <name>NADP(+)</name>
        <dbReference type="ChEBI" id="CHEBI:58349"/>
    </ligand>
</feature>
<feature type="binding site" evidence="12">
    <location>
        <position position="410"/>
    </location>
    <ligand>
        <name>FAD</name>
        <dbReference type="ChEBI" id="CHEBI:57692"/>
    </ligand>
</feature>
<dbReference type="GO" id="GO:0070814">
    <property type="term" value="P:hydrogen sulfide biosynthetic process"/>
    <property type="evidence" value="ECO:0007669"/>
    <property type="project" value="UniProtKB-UniPathway"/>
</dbReference>
<evidence type="ECO:0000256" key="3">
    <source>
        <dbReference type="ARBA" id="ARBA00022630"/>
    </source>
</evidence>
<dbReference type="InterPro" id="IPR008254">
    <property type="entry name" value="Flavodoxin/NO_synth"/>
</dbReference>
<dbReference type="EMBL" id="PDNW01000002">
    <property type="protein sequence ID" value="PLC51459.1"/>
    <property type="molecule type" value="Genomic_DNA"/>
</dbReference>
<dbReference type="InterPro" id="IPR003097">
    <property type="entry name" value="CysJ-like_FAD-binding"/>
</dbReference>
<feature type="binding site" evidence="12">
    <location>
        <position position="598"/>
    </location>
    <ligand>
        <name>FAD</name>
        <dbReference type="ChEBI" id="CHEBI:57692"/>
    </ligand>
</feature>
<comment type="cofactor">
    <cofactor evidence="11 12">
        <name>FAD</name>
        <dbReference type="ChEBI" id="CHEBI:57692"/>
    </cofactor>
    <text evidence="11 12">Binds 1 FAD per subunit.</text>
</comment>
<feature type="binding site" evidence="12">
    <location>
        <begin position="70"/>
        <end position="75"/>
    </location>
    <ligand>
        <name>FMN</name>
        <dbReference type="ChEBI" id="CHEBI:58210"/>
    </ligand>
</feature>
<evidence type="ECO:0000256" key="12">
    <source>
        <dbReference type="PIRSR" id="PIRSR000207-1"/>
    </source>
</evidence>
<dbReference type="InterPro" id="IPR029039">
    <property type="entry name" value="Flavoprotein-like_sf"/>
</dbReference>
<dbReference type="PROSITE" id="PS51384">
    <property type="entry name" value="FAD_FR"/>
    <property type="match status" value="1"/>
</dbReference>
<feature type="binding site" evidence="12">
    <location>
        <begin position="524"/>
        <end position="528"/>
    </location>
    <ligand>
        <name>NADP(+)</name>
        <dbReference type="ChEBI" id="CHEBI:58349"/>
    </ligand>
</feature>
<dbReference type="GO" id="GO:0005829">
    <property type="term" value="C:cytosol"/>
    <property type="evidence" value="ECO:0007669"/>
    <property type="project" value="TreeGrafter"/>
</dbReference>
<dbReference type="OrthoDB" id="9816402at2"/>
<dbReference type="PRINTS" id="PR00371">
    <property type="entry name" value="FPNCR"/>
</dbReference>
<evidence type="ECO:0000256" key="6">
    <source>
        <dbReference type="ARBA" id="ARBA00022857"/>
    </source>
</evidence>
<evidence type="ECO:0000256" key="11">
    <source>
        <dbReference type="PIRNR" id="PIRNR000207"/>
    </source>
</evidence>
<feature type="binding site" evidence="12">
    <location>
        <begin position="419"/>
        <end position="422"/>
    </location>
    <ligand>
        <name>FAD</name>
        <dbReference type="ChEBI" id="CHEBI:57692"/>
    </ligand>
</feature>
<dbReference type="AlphaFoldDB" id="A0A2N4U8X7"/>
<feature type="binding site" evidence="12">
    <location>
        <begin position="386"/>
        <end position="389"/>
    </location>
    <ligand>
        <name>FAD</name>
        <dbReference type="ChEBI" id="CHEBI:57692"/>
    </ligand>
</feature>
<protein>
    <recommendedName>
        <fullName evidence="11">Sulfite reductase [NADPH] flavoprotein alpha-component</fullName>
        <shortName evidence="11">SiR-FP</shortName>
        <ecNumber evidence="11">1.8.1.2</ecNumber>
    </recommendedName>
</protein>
<dbReference type="Pfam" id="PF00175">
    <property type="entry name" value="NAD_binding_1"/>
    <property type="match status" value="1"/>
</dbReference>
<feature type="binding site" evidence="12">
    <location>
        <begin position="153"/>
        <end position="162"/>
    </location>
    <ligand>
        <name>FMN</name>
        <dbReference type="ChEBI" id="CHEBI:58210"/>
    </ligand>
</feature>
<keyword evidence="4 11" id="KW-0288">FMN</keyword>
<reference evidence="15 16" key="1">
    <citation type="submission" date="2017-10" db="EMBL/GenBank/DDBJ databases">
        <title>Two draft genome sequences of Pusillimonas sp. strains isolated from a nitrate- and radionuclide-contaminated groundwater in Russia.</title>
        <authorList>
            <person name="Grouzdev D.S."/>
            <person name="Tourova T.P."/>
            <person name="Goeva M.A."/>
            <person name="Babich T.L."/>
            <person name="Sokolova D.S."/>
            <person name="Abdullin R."/>
            <person name="Poltaraus A.B."/>
            <person name="Toshchakov S.V."/>
            <person name="Nazina T.N."/>
        </authorList>
    </citation>
    <scope>NUCLEOTIDE SEQUENCE [LARGE SCALE GENOMIC DNA]</scope>
    <source>
        <strain evidence="15 16">JR1/69-3-13</strain>
    </source>
</reference>
<dbReference type="Gene3D" id="2.40.30.10">
    <property type="entry name" value="Translation factors"/>
    <property type="match status" value="1"/>
</dbReference>
<comment type="subunit">
    <text evidence="11">Alpha(8)-beta(8). The alpha component is a flavoprotein, the beta component is a hemoprotein.</text>
</comment>
<dbReference type="PRINTS" id="PR00369">
    <property type="entry name" value="FLAVODOXIN"/>
</dbReference>
<feature type="binding site" evidence="12">
    <location>
        <begin position="518"/>
        <end position="519"/>
    </location>
    <ligand>
        <name>NADP(+)</name>
        <dbReference type="ChEBI" id="CHEBI:58349"/>
    </ligand>
</feature>
<dbReference type="SUPFAM" id="SSF63380">
    <property type="entry name" value="Riboflavin synthase domain-like"/>
    <property type="match status" value="1"/>
</dbReference>
<keyword evidence="5 11" id="KW-0274">FAD</keyword>
<dbReference type="FunFam" id="3.40.50.80:FF:000001">
    <property type="entry name" value="NADPH--cytochrome P450 reductase 1"/>
    <property type="match status" value="1"/>
</dbReference>
<dbReference type="PROSITE" id="PS50902">
    <property type="entry name" value="FLAVODOXIN_LIKE"/>
    <property type="match status" value="1"/>
</dbReference>
<evidence type="ECO:0000256" key="9">
    <source>
        <dbReference type="ARBA" id="ARBA00023192"/>
    </source>
</evidence>
<feature type="domain" description="Flavodoxin-like" evidence="13">
    <location>
        <begin position="64"/>
        <end position="202"/>
    </location>
</feature>
<evidence type="ECO:0000256" key="10">
    <source>
        <dbReference type="ARBA" id="ARBA00052219"/>
    </source>
</evidence>
<dbReference type="NCBIfam" id="TIGR01931">
    <property type="entry name" value="cysJ"/>
    <property type="match status" value="1"/>
</dbReference>
<comment type="cofactor">
    <cofactor evidence="11 12">
        <name>FMN</name>
        <dbReference type="ChEBI" id="CHEBI:58210"/>
    </cofactor>
    <text evidence="11 12">Binds 1 FMN per subunit.</text>
</comment>
<comment type="catalytic activity">
    <reaction evidence="10 11">
        <text>hydrogen sulfide + 3 NADP(+) + 3 H2O = sulfite + 3 NADPH + 4 H(+)</text>
        <dbReference type="Rhea" id="RHEA:13801"/>
        <dbReference type="ChEBI" id="CHEBI:15377"/>
        <dbReference type="ChEBI" id="CHEBI:15378"/>
        <dbReference type="ChEBI" id="CHEBI:17359"/>
        <dbReference type="ChEBI" id="CHEBI:29919"/>
        <dbReference type="ChEBI" id="CHEBI:57783"/>
        <dbReference type="ChEBI" id="CHEBI:58349"/>
        <dbReference type="EC" id="1.8.1.2"/>
    </reaction>
</comment>
<dbReference type="GO" id="GO:0010181">
    <property type="term" value="F:FMN binding"/>
    <property type="evidence" value="ECO:0007669"/>
    <property type="project" value="InterPro"/>
</dbReference>
<dbReference type="InterPro" id="IPR023173">
    <property type="entry name" value="NADPH_Cyt_P450_Rdtase_alpha"/>
</dbReference>
<evidence type="ECO:0000259" key="14">
    <source>
        <dbReference type="PROSITE" id="PS51384"/>
    </source>
</evidence>
<feature type="binding site" evidence="12">
    <location>
        <begin position="404"/>
        <end position="406"/>
    </location>
    <ligand>
        <name>FAD</name>
        <dbReference type="ChEBI" id="CHEBI:57692"/>
    </ligand>
</feature>
<dbReference type="InterPro" id="IPR001709">
    <property type="entry name" value="Flavoprot_Pyr_Nucl_cyt_Rdtase"/>
</dbReference>
<evidence type="ECO:0000256" key="2">
    <source>
        <dbReference type="ARBA" id="ARBA00022605"/>
    </source>
</evidence>
<evidence type="ECO:0000313" key="16">
    <source>
        <dbReference type="Proteomes" id="UP000234190"/>
    </source>
</evidence>
<keyword evidence="7 11" id="KW-0249">Electron transport</keyword>
<comment type="pathway">
    <text evidence="11">Sulfur metabolism; hydrogen sulfide biosynthesis; hydrogen sulfide from sulfite (NADPH route): step 1/1.</text>
</comment>
<keyword evidence="8 11" id="KW-0560">Oxidoreductase</keyword>
<dbReference type="UniPathway" id="UPA00140">
    <property type="reaction ID" value="UER00207"/>
</dbReference>
<dbReference type="GO" id="GO:0019344">
    <property type="term" value="P:cysteine biosynthetic process"/>
    <property type="evidence" value="ECO:0007669"/>
    <property type="project" value="UniProtKB-KW"/>
</dbReference>
<dbReference type="Pfam" id="PF00667">
    <property type="entry name" value="FAD_binding_1"/>
    <property type="match status" value="1"/>
</dbReference>
<accession>A0A2N4U8X7</accession>
<dbReference type="InterPro" id="IPR017938">
    <property type="entry name" value="Riboflavin_synthase-like_b-brl"/>
</dbReference>
<proteinExistence type="predicted"/>
<dbReference type="Proteomes" id="UP000234190">
    <property type="component" value="Unassembled WGS sequence"/>
</dbReference>
<feature type="domain" description="FAD-binding FR-type" evidence="14">
    <location>
        <begin position="232"/>
        <end position="447"/>
    </location>
</feature>
<evidence type="ECO:0000313" key="15">
    <source>
        <dbReference type="EMBL" id="PLC51459.1"/>
    </source>
</evidence>
<dbReference type="PIRSF" id="PIRSF000207">
    <property type="entry name" value="SiR-FP_CysJ"/>
    <property type="match status" value="1"/>
</dbReference>
<dbReference type="SUPFAM" id="SSF52218">
    <property type="entry name" value="Flavoproteins"/>
    <property type="match status" value="1"/>
</dbReference>
<dbReference type="Pfam" id="PF00258">
    <property type="entry name" value="Flavodoxin_1"/>
    <property type="match status" value="1"/>
</dbReference>
<dbReference type="InterPro" id="IPR001094">
    <property type="entry name" value="Flavdoxin-like"/>
</dbReference>
<keyword evidence="2 11" id="KW-0028">Amino-acid biosynthesis</keyword>
<organism evidence="15 16">
    <name type="scientific">Pollutimonas subterranea</name>
    <dbReference type="NCBI Taxonomy" id="2045210"/>
    <lineage>
        <taxon>Bacteria</taxon>
        <taxon>Pseudomonadati</taxon>
        <taxon>Pseudomonadota</taxon>
        <taxon>Betaproteobacteria</taxon>
        <taxon>Burkholderiales</taxon>
        <taxon>Alcaligenaceae</taxon>
        <taxon>Pollutimonas</taxon>
    </lineage>
</organism>
<dbReference type="EC" id="1.8.1.2" evidence="11"/>
<feature type="binding site" evidence="12">
    <location>
        <begin position="117"/>
        <end position="120"/>
    </location>
    <ligand>
        <name>FMN</name>
        <dbReference type="ChEBI" id="CHEBI:58210"/>
    </ligand>
</feature>
<comment type="caution">
    <text evidence="15">The sequence shown here is derived from an EMBL/GenBank/DDBJ whole genome shotgun (WGS) entry which is preliminary data.</text>
</comment>
<dbReference type="PANTHER" id="PTHR19384:SF128">
    <property type="entry name" value="NADPH OXIDOREDUCTASE A"/>
    <property type="match status" value="1"/>
</dbReference>
<dbReference type="GO" id="GO:0050660">
    <property type="term" value="F:flavin adenine dinucleotide binding"/>
    <property type="evidence" value="ECO:0007669"/>
    <property type="project" value="InterPro"/>
</dbReference>
<evidence type="ECO:0000256" key="7">
    <source>
        <dbReference type="ARBA" id="ARBA00022982"/>
    </source>
</evidence>
<evidence type="ECO:0000256" key="4">
    <source>
        <dbReference type="ARBA" id="ARBA00022643"/>
    </source>
</evidence>
<evidence type="ECO:0000256" key="8">
    <source>
        <dbReference type="ARBA" id="ARBA00023002"/>
    </source>
</evidence>
<dbReference type="SUPFAM" id="SSF52343">
    <property type="entry name" value="Ferredoxin reductase-like, C-terminal NADP-linked domain"/>
    <property type="match status" value="1"/>
</dbReference>
<dbReference type="Gene3D" id="3.40.50.360">
    <property type="match status" value="1"/>
</dbReference>
<evidence type="ECO:0000256" key="1">
    <source>
        <dbReference type="ARBA" id="ARBA00022448"/>
    </source>
</evidence>
<keyword evidence="1 11" id="KW-0813">Transport</keyword>
<feature type="binding site" evidence="12">
    <location>
        <position position="320"/>
    </location>
    <ligand>
        <name>FAD</name>
        <dbReference type="ChEBI" id="CHEBI:57692"/>
    </ligand>
</feature>
<sequence length="598" mass="66133">MLAPSYIPEAKHKLLVELSDGLESNALSWLSGYFAGVAQGRQQSGRSAPPSIVAVADTQSARQLTIVYGSQTGNAKRIAESIAERTGALGLSTRLLRADRYPTRELKDEHLLYIVMSTQGEGEPPDDSLAFVEFLSSRRAPKLPQLKYAVLGLGDSSYPLFCGIAQNLDARLAELGAQRLHDLGTADLDIETVASPWQEATIALAQKALKQSEPAGASVIPLHPKATPVSRDQPFLAELLLNQPITGRDSNKDVRHLEISLEGSQLNYQPGDALGVWPTQSQVLVDAILATLNLDPDEPVEFNKVSRSLNEWLKHHRELTQLTKPFLVAQAELAQSDDLQALLQADSVEALRDFLGTRQVIDVLKTYPAKWTAPGLVKALRPLTPRMYSIASSQTAVDEEVHLTLANVEYEHQGESRWGVASRYLCELDEGDKLPIFIEENPRFRLPADASRDVIMIGPGTGIAPFRAFVQERSANGASGRNWLFFGNPNFASDFLYQTEWQRALQDGDLDRLDLAFSRDQTEKIYVQHKLLERATDLYEWIQGGAHLYVCGDATQMARDVHQALLRIAQDEGGLDEVQAKQWLDDLAAQGCYARDVY</sequence>
<comment type="function">
    <text evidence="11">Component of the sulfite reductase complex that catalyzes the 6-electron reduction of sulfite to sulfide. This is one of several activities required for the biosynthesis of L-cysteine from sulfate. The flavoprotein component catalyzes the electron flow from NADPH -&gt; FAD -&gt; FMN to the hemoprotein component.</text>
</comment>
<name>A0A2N4U8X7_9BURK</name>
<dbReference type="Gene3D" id="1.20.990.10">
    <property type="entry name" value="NADPH-cytochrome p450 Reductase, Chain A, domain 3"/>
    <property type="match status" value="1"/>
</dbReference>
<gene>
    <name evidence="15" type="ORF">CR159_03585</name>
</gene>
<keyword evidence="16" id="KW-1185">Reference proteome</keyword>
<dbReference type="GO" id="GO:0004783">
    <property type="term" value="F:sulfite reductase (NADPH) activity"/>
    <property type="evidence" value="ECO:0007669"/>
    <property type="project" value="UniProtKB-EC"/>
</dbReference>
<evidence type="ECO:0000259" key="13">
    <source>
        <dbReference type="PROSITE" id="PS50902"/>
    </source>
</evidence>
<dbReference type="InterPro" id="IPR001433">
    <property type="entry name" value="OxRdtase_FAD/NAD-bd"/>
</dbReference>